<comment type="caution">
    <text evidence="7">The sequence shown here is derived from an EMBL/GenBank/DDBJ whole genome shotgun (WGS) entry which is preliminary data.</text>
</comment>
<evidence type="ECO:0000313" key="7">
    <source>
        <dbReference type="EMBL" id="NEW36430.1"/>
    </source>
</evidence>
<dbReference type="InterPro" id="IPR036396">
    <property type="entry name" value="Cyt_P450_sf"/>
</dbReference>
<dbReference type="Proteomes" id="UP000471166">
    <property type="component" value="Unassembled WGS sequence"/>
</dbReference>
<evidence type="ECO:0000256" key="2">
    <source>
        <dbReference type="ARBA" id="ARBA00022617"/>
    </source>
</evidence>
<evidence type="ECO:0000256" key="5">
    <source>
        <dbReference type="ARBA" id="ARBA00023004"/>
    </source>
</evidence>
<evidence type="ECO:0000256" key="4">
    <source>
        <dbReference type="ARBA" id="ARBA00023002"/>
    </source>
</evidence>
<keyword evidence="4" id="KW-0560">Oxidoreductase</keyword>
<evidence type="ECO:0000256" key="1">
    <source>
        <dbReference type="ARBA" id="ARBA00010617"/>
    </source>
</evidence>
<dbReference type="PANTHER" id="PTHR46696:SF1">
    <property type="entry name" value="CYTOCHROME P450 YJIB-RELATED"/>
    <property type="match status" value="1"/>
</dbReference>
<dbReference type="InterPro" id="IPR002397">
    <property type="entry name" value="Cyt_P450_B"/>
</dbReference>
<accession>A0A6P1CV45</accession>
<comment type="similarity">
    <text evidence="1">Belongs to the cytochrome P450 family.</text>
</comment>
<reference evidence="7 8" key="1">
    <citation type="submission" date="2020-01" db="EMBL/GenBank/DDBJ databases">
        <title>Genetics and antimicrobial susceptibilities of Nocardia species isolated from the soil; a comparison with species isolated from humans.</title>
        <authorList>
            <person name="Carrasco G."/>
            <person name="Monzon S."/>
            <person name="Sansegundo M."/>
            <person name="Garcia E."/>
            <person name="Garrido N."/>
            <person name="Medina M.J."/>
            <person name="Villalon P."/>
            <person name="Ramirez-Arocha A.C."/>
            <person name="Jimenez P."/>
            <person name="Cuesta I."/>
            <person name="Valdezate S."/>
        </authorList>
    </citation>
    <scope>NUCLEOTIDE SEQUENCE [LARGE SCALE GENOMIC DNA]</scope>
    <source>
        <strain evidence="7 8">CNM20110626</strain>
    </source>
</reference>
<dbReference type="RefSeq" id="WP_163847923.1">
    <property type="nucleotide sequence ID" value="NZ_JAAGVB010000075.1"/>
</dbReference>
<proteinExistence type="inferred from homology"/>
<evidence type="ECO:0000313" key="8">
    <source>
        <dbReference type="Proteomes" id="UP000471166"/>
    </source>
</evidence>
<dbReference type="GO" id="GO:0016705">
    <property type="term" value="F:oxidoreductase activity, acting on paired donors, with incorporation or reduction of molecular oxygen"/>
    <property type="evidence" value="ECO:0007669"/>
    <property type="project" value="InterPro"/>
</dbReference>
<name>A0A6P1CV45_9NOCA</name>
<protein>
    <submittedName>
        <fullName evidence="7">Cytochrome P450</fullName>
    </submittedName>
</protein>
<keyword evidence="6" id="KW-0503">Monooxygenase</keyword>
<evidence type="ECO:0000256" key="6">
    <source>
        <dbReference type="ARBA" id="ARBA00023033"/>
    </source>
</evidence>
<dbReference type="PANTHER" id="PTHR46696">
    <property type="entry name" value="P450, PUTATIVE (EUROFUNG)-RELATED"/>
    <property type="match status" value="1"/>
</dbReference>
<dbReference type="GO" id="GO:0004497">
    <property type="term" value="F:monooxygenase activity"/>
    <property type="evidence" value="ECO:0007669"/>
    <property type="project" value="UniProtKB-KW"/>
</dbReference>
<dbReference type="PRINTS" id="PR00359">
    <property type="entry name" value="BP450"/>
</dbReference>
<organism evidence="7 8">
    <name type="scientific">Nocardia cyriacigeorgica</name>
    <dbReference type="NCBI Taxonomy" id="135487"/>
    <lineage>
        <taxon>Bacteria</taxon>
        <taxon>Bacillati</taxon>
        <taxon>Actinomycetota</taxon>
        <taxon>Actinomycetes</taxon>
        <taxon>Mycobacteriales</taxon>
        <taxon>Nocardiaceae</taxon>
        <taxon>Nocardia</taxon>
    </lineage>
</organism>
<gene>
    <name evidence="7" type="ORF">GV791_28285</name>
</gene>
<dbReference type="SUPFAM" id="SSF48264">
    <property type="entry name" value="Cytochrome P450"/>
    <property type="match status" value="1"/>
</dbReference>
<keyword evidence="3" id="KW-0479">Metal-binding</keyword>
<dbReference type="GO" id="GO:0005506">
    <property type="term" value="F:iron ion binding"/>
    <property type="evidence" value="ECO:0007669"/>
    <property type="project" value="InterPro"/>
</dbReference>
<dbReference type="GO" id="GO:0020037">
    <property type="term" value="F:heme binding"/>
    <property type="evidence" value="ECO:0007669"/>
    <property type="project" value="InterPro"/>
</dbReference>
<keyword evidence="5" id="KW-0408">Iron</keyword>
<evidence type="ECO:0000256" key="3">
    <source>
        <dbReference type="ARBA" id="ARBA00022723"/>
    </source>
</evidence>
<dbReference type="EMBL" id="JAAGVB010000075">
    <property type="protein sequence ID" value="NEW36430.1"/>
    <property type="molecule type" value="Genomic_DNA"/>
</dbReference>
<keyword evidence="2" id="KW-0349">Heme</keyword>
<dbReference type="AlphaFoldDB" id="A0A6P1CV45"/>
<dbReference type="Gene3D" id="1.10.630.10">
    <property type="entry name" value="Cytochrome P450"/>
    <property type="match status" value="1"/>
</dbReference>
<sequence length="421" mass="46190">MLSPQSLSRSGTCSIEELGPRTPLYTPAFAIAPYAAYERMRQGGRTLAPVELAPNIPATLVIGYHTAVRVLNDPDRFPADPRVWEKSLPDDHPLLPMLGWRPNALRTAGKEHAGHRDALQTALSVVDLHAVRERTIRVAASLINQFCQAGEIELIEHYITPLVFTVLNETVGCPPGIGERLRVAIAAMFEGVDTEHVNAEVAAALFELIELKRRTPAADIASWLVHRCPNLSDEQRMHQLVTIYSAGIEPVHNLIANTIRRMLTHARYRHDNTHFTPPVRDAVEETLADDPPMANLCNSYPRQPVLVDRVWLPADQPVLVSMAACNTDPAIVGSQGWTDNRAHLAYGSGPHACPGMAREMSKQIGIEAIAQFFDAFPEAELAVSADEVPWRTGPFHRAPAAVPVAFPPTPPLIIPPAPAHR</sequence>